<dbReference type="PANTHER" id="PTHR43046">
    <property type="entry name" value="GDP-MANNOSE MANNOSYL HYDROLASE"/>
    <property type="match status" value="1"/>
</dbReference>
<evidence type="ECO:0000313" key="5">
    <source>
        <dbReference type="EMBL" id="AFZ67986.1"/>
    </source>
</evidence>
<dbReference type="KEGG" id="dpd:Deipe_2520"/>
<feature type="domain" description="Nudix hydrolase" evidence="4">
    <location>
        <begin position="17"/>
        <end position="150"/>
    </location>
</feature>
<evidence type="ECO:0000256" key="2">
    <source>
        <dbReference type="ARBA" id="ARBA00022801"/>
    </source>
</evidence>
<dbReference type="PANTHER" id="PTHR43046:SF14">
    <property type="entry name" value="MUTT_NUDIX FAMILY PROTEIN"/>
    <property type="match status" value="1"/>
</dbReference>
<dbReference type="PROSITE" id="PS00893">
    <property type="entry name" value="NUDIX_BOX"/>
    <property type="match status" value="1"/>
</dbReference>
<dbReference type="Pfam" id="PF00293">
    <property type="entry name" value="NUDIX"/>
    <property type="match status" value="1"/>
</dbReference>
<dbReference type="EMBL" id="CP003382">
    <property type="protein sequence ID" value="AFZ67986.1"/>
    <property type="molecule type" value="Genomic_DNA"/>
</dbReference>
<gene>
    <name evidence="5" type="ordered locus">Deipe_2520</name>
</gene>
<evidence type="ECO:0000259" key="4">
    <source>
        <dbReference type="PROSITE" id="PS51462"/>
    </source>
</evidence>
<protein>
    <submittedName>
        <fullName evidence="5">ADP-ribose pyrophosphatase</fullName>
    </submittedName>
</protein>
<dbReference type="PATRIC" id="fig|937777.3.peg.2526"/>
<dbReference type="RefSeq" id="WP_015236288.1">
    <property type="nucleotide sequence ID" value="NC_019793.1"/>
</dbReference>
<keyword evidence="6" id="KW-1185">Reference proteome</keyword>
<evidence type="ECO:0000313" key="6">
    <source>
        <dbReference type="Proteomes" id="UP000010467"/>
    </source>
</evidence>
<dbReference type="GO" id="GO:0016787">
    <property type="term" value="F:hydrolase activity"/>
    <property type="evidence" value="ECO:0007669"/>
    <property type="project" value="UniProtKB-KW"/>
</dbReference>
<organism evidence="5 6">
    <name type="scientific">Deinococcus peraridilitoris (strain DSM 19664 / LMG 22246 / CIP 109416 / KR-200)</name>
    <dbReference type="NCBI Taxonomy" id="937777"/>
    <lineage>
        <taxon>Bacteria</taxon>
        <taxon>Thermotogati</taxon>
        <taxon>Deinococcota</taxon>
        <taxon>Deinococci</taxon>
        <taxon>Deinococcales</taxon>
        <taxon>Deinococcaceae</taxon>
        <taxon>Deinococcus</taxon>
    </lineage>
</organism>
<dbReference type="InterPro" id="IPR015797">
    <property type="entry name" value="NUDIX_hydrolase-like_dom_sf"/>
</dbReference>
<dbReference type="AlphaFoldDB" id="L0A2A8"/>
<dbReference type="Proteomes" id="UP000010467">
    <property type="component" value="Chromosome"/>
</dbReference>
<dbReference type="STRING" id="937777.Deipe_2520"/>
<evidence type="ECO:0000256" key="1">
    <source>
        <dbReference type="ARBA" id="ARBA00001946"/>
    </source>
</evidence>
<sequence>MDAYLRWLRSKIGHEVIKAPGAGVVVRDDQGRVLLTRRSDDGTWGLLGGWLSPGESALEAARREVLEESGWEVEVTGLLGVYSDPAEMRWTYPNGDQAEFVNVIFEGRLLRQVGEPDDETLELRFFSREDLPEVRPNDRRPVADALSGAPRPFVR</sequence>
<proteinExistence type="predicted"/>
<feature type="region of interest" description="Disordered" evidence="3">
    <location>
        <begin position="134"/>
        <end position="155"/>
    </location>
</feature>
<dbReference type="OrthoDB" id="9787476at2"/>
<dbReference type="Gene3D" id="3.90.79.10">
    <property type="entry name" value="Nucleoside Triphosphate Pyrophosphohydrolase"/>
    <property type="match status" value="1"/>
</dbReference>
<reference evidence="6" key="1">
    <citation type="submission" date="2012-03" db="EMBL/GenBank/DDBJ databases">
        <title>Complete sequence of chromosome of Deinococcus peraridilitoris DSM 19664.</title>
        <authorList>
            <person name="Lucas S."/>
            <person name="Copeland A."/>
            <person name="Lapidus A."/>
            <person name="Glavina del Rio T."/>
            <person name="Dalin E."/>
            <person name="Tice H."/>
            <person name="Bruce D."/>
            <person name="Goodwin L."/>
            <person name="Pitluck S."/>
            <person name="Peters L."/>
            <person name="Mikhailova N."/>
            <person name="Lu M."/>
            <person name="Kyrpides N."/>
            <person name="Mavromatis K."/>
            <person name="Ivanova N."/>
            <person name="Brettin T."/>
            <person name="Detter J.C."/>
            <person name="Han C."/>
            <person name="Larimer F."/>
            <person name="Land M."/>
            <person name="Hauser L."/>
            <person name="Markowitz V."/>
            <person name="Cheng J.-F."/>
            <person name="Hugenholtz P."/>
            <person name="Woyke T."/>
            <person name="Wu D."/>
            <person name="Pukall R."/>
            <person name="Steenblock K."/>
            <person name="Brambilla E."/>
            <person name="Klenk H.-P."/>
            <person name="Eisen J.A."/>
        </authorList>
    </citation>
    <scope>NUCLEOTIDE SEQUENCE [LARGE SCALE GENOMIC DNA]</scope>
    <source>
        <strain evidence="6">DSM 19664 / LMG 22246 / CIP 109416 / KR-200</strain>
    </source>
</reference>
<dbReference type="HOGENOM" id="CLU_037162_7_0_0"/>
<keyword evidence="2" id="KW-0378">Hydrolase</keyword>
<dbReference type="SUPFAM" id="SSF55811">
    <property type="entry name" value="Nudix"/>
    <property type="match status" value="1"/>
</dbReference>
<dbReference type="eggNOG" id="COG1051">
    <property type="taxonomic scope" value="Bacteria"/>
</dbReference>
<dbReference type="PROSITE" id="PS51462">
    <property type="entry name" value="NUDIX"/>
    <property type="match status" value="1"/>
</dbReference>
<name>L0A2A8_DEIPD</name>
<evidence type="ECO:0000256" key="3">
    <source>
        <dbReference type="SAM" id="MobiDB-lite"/>
    </source>
</evidence>
<accession>L0A2A8</accession>
<dbReference type="InterPro" id="IPR000086">
    <property type="entry name" value="NUDIX_hydrolase_dom"/>
</dbReference>
<dbReference type="InterPro" id="IPR020084">
    <property type="entry name" value="NUDIX_hydrolase_CS"/>
</dbReference>
<comment type="cofactor">
    <cofactor evidence="1">
        <name>Mg(2+)</name>
        <dbReference type="ChEBI" id="CHEBI:18420"/>
    </cofactor>
</comment>